<dbReference type="AlphaFoldDB" id="A0A1Q6R6G7"/>
<evidence type="ECO:0000259" key="2">
    <source>
        <dbReference type="Pfam" id="PF13439"/>
    </source>
</evidence>
<proteinExistence type="predicted"/>
<sequence>MKILMANCTKMVQDSGGVAKVACAFSNAMVTRGHKVEVIYTDEKKGEFYFPIYAEVKCKNLNLKENGDVIKFPLYLRILREILRTFSKRLARTVNDYFQEHYLLENMKKYICEFKPDVIVSYQPAASKLILSDLKLMIPVITMSHGDPEDYFYTYPTKELPSLAQSEVCQVLMPSFEDKIKKHMPEVKTITIGNAIPQFEFSSDLEGEKEQHKIIFVGRLNRNHKRPHLLIKAFDEVANRYPDWILELWGAKDKANYYNEMKKIIKDAHLEKRVLFKGFTDDVPNVLREADIFAFPSAYEGFGMALAEGMSVGLPAIGYKNCPAVNELIKDGKTGFLCDDGVEPLAHALEKLMSDKELRVKMGKAAKADMAQFAPEKIWDKWEDLMKKIVKK</sequence>
<evidence type="ECO:0000313" key="3">
    <source>
        <dbReference type="EMBL" id="OLA37961.1"/>
    </source>
</evidence>
<organism evidence="3 4">
    <name type="scientific">Phascolarctobacterium succinatutens</name>
    <dbReference type="NCBI Taxonomy" id="626940"/>
    <lineage>
        <taxon>Bacteria</taxon>
        <taxon>Bacillati</taxon>
        <taxon>Bacillota</taxon>
        <taxon>Negativicutes</taxon>
        <taxon>Acidaminococcales</taxon>
        <taxon>Acidaminococcaceae</taxon>
        <taxon>Phascolarctobacterium</taxon>
    </lineage>
</organism>
<dbReference type="Gene3D" id="3.40.50.2000">
    <property type="entry name" value="Glycogen Phosphorylase B"/>
    <property type="match status" value="2"/>
</dbReference>
<dbReference type="InterPro" id="IPR028098">
    <property type="entry name" value="Glyco_trans_4-like_N"/>
</dbReference>
<dbReference type="InterPro" id="IPR001296">
    <property type="entry name" value="Glyco_trans_1"/>
</dbReference>
<accession>A0A1Q6R6G7</accession>
<feature type="domain" description="Glycosyltransferase subfamily 4-like N-terminal" evidence="2">
    <location>
        <begin position="16"/>
        <end position="156"/>
    </location>
</feature>
<dbReference type="STRING" id="626940.BHW43_04885"/>
<dbReference type="Proteomes" id="UP000186777">
    <property type="component" value="Unassembled WGS sequence"/>
</dbReference>
<gene>
    <name evidence="3" type="ORF">BHW43_04885</name>
</gene>
<name>A0A1Q6R6G7_9FIRM</name>
<protein>
    <submittedName>
        <fullName evidence="3">Glycosyl transferase family 1</fullName>
    </submittedName>
</protein>
<evidence type="ECO:0000313" key="4">
    <source>
        <dbReference type="Proteomes" id="UP000186777"/>
    </source>
</evidence>
<comment type="caution">
    <text evidence="3">The sequence shown here is derived from an EMBL/GenBank/DDBJ whole genome shotgun (WGS) entry which is preliminary data.</text>
</comment>
<dbReference type="GO" id="GO:0016757">
    <property type="term" value="F:glycosyltransferase activity"/>
    <property type="evidence" value="ECO:0007669"/>
    <property type="project" value="InterPro"/>
</dbReference>
<dbReference type="PANTHER" id="PTHR12526:SF630">
    <property type="entry name" value="GLYCOSYLTRANSFERASE"/>
    <property type="match status" value="1"/>
</dbReference>
<reference evidence="3 4" key="1">
    <citation type="journal article" date="2016" name="Nat. Biotechnol.">
        <title>Measurement of bacterial replication rates in microbial communities.</title>
        <authorList>
            <person name="Brown C.T."/>
            <person name="Olm M.R."/>
            <person name="Thomas B.C."/>
            <person name="Banfield J.F."/>
        </authorList>
    </citation>
    <scope>NUCLEOTIDE SEQUENCE [LARGE SCALE GENOMIC DNA]</scope>
    <source>
        <strain evidence="3">46_33</strain>
    </source>
</reference>
<dbReference type="PANTHER" id="PTHR12526">
    <property type="entry name" value="GLYCOSYLTRANSFERASE"/>
    <property type="match status" value="1"/>
</dbReference>
<dbReference type="SUPFAM" id="SSF53756">
    <property type="entry name" value="UDP-Glycosyltransferase/glycogen phosphorylase"/>
    <property type="match status" value="1"/>
</dbReference>
<keyword evidence="3" id="KW-0808">Transferase</keyword>
<dbReference type="RefSeq" id="WP_303679715.1">
    <property type="nucleotide sequence ID" value="NZ_MNTG01000026.1"/>
</dbReference>
<evidence type="ECO:0000259" key="1">
    <source>
        <dbReference type="Pfam" id="PF00534"/>
    </source>
</evidence>
<feature type="domain" description="Glycosyl transferase family 1" evidence="1">
    <location>
        <begin position="207"/>
        <end position="368"/>
    </location>
</feature>
<dbReference type="EMBL" id="MNTG01000026">
    <property type="protein sequence ID" value="OLA37961.1"/>
    <property type="molecule type" value="Genomic_DNA"/>
</dbReference>
<dbReference type="Pfam" id="PF13439">
    <property type="entry name" value="Glyco_transf_4"/>
    <property type="match status" value="1"/>
</dbReference>
<dbReference type="Pfam" id="PF00534">
    <property type="entry name" value="Glycos_transf_1"/>
    <property type="match status" value="1"/>
</dbReference>